<evidence type="ECO:0000256" key="1">
    <source>
        <dbReference type="SAM" id="MobiDB-lite"/>
    </source>
</evidence>
<protein>
    <recommendedName>
        <fullName evidence="3">DUF6534 domain-containing protein</fullName>
    </recommendedName>
</protein>
<gene>
    <name evidence="4" type="ORF">D9758_016178</name>
</gene>
<dbReference type="AlphaFoldDB" id="A0A8H5CHT8"/>
<keyword evidence="2" id="KW-0812">Transmembrane</keyword>
<dbReference type="Proteomes" id="UP000559256">
    <property type="component" value="Unassembled WGS sequence"/>
</dbReference>
<sequence length="372" mass="41071">MVLIPTYFVLASITVQILAAQYFRDYPSDHVALKMTIALFLIAATIQIVAGFGCVYQVLIDEFGKLVDHIYTYVQLYSSSANSKLTIFDGFGKQVWVDPNRGDILYRFSIPMFLWNEDMDIIQEELFVNSTDCLALWALARVTINDRLSLLYEAKPIFVAQECVHVVNDLLITSSLCYLLHRNRYRSGPIPGNSTSASTADNDINSLITTLLISALNRGVIIVAVAGVVFAVYLWQPNTLIFEVPLNILGQMYVLIHFAQPNWQLASEVYILSILSICHSEPDGMKLQTRTHTGTHASHTHSKKSSKSSNVYSVSMACAQPSRDTIQKSMVMDHGCEGAAAEAGVPSLPGVGVGVGLVVNVGDEDRDRDRES</sequence>
<keyword evidence="2" id="KW-1133">Transmembrane helix</keyword>
<feature type="domain" description="DUF6534" evidence="3">
    <location>
        <begin position="166"/>
        <end position="256"/>
    </location>
</feature>
<dbReference type="InterPro" id="IPR045339">
    <property type="entry name" value="DUF6534"/>
</dbReference>
<evidence type="ECO:0000313" key="5">
    <source>
        <dbReference type="Proteomes" id="UP000559256"/>
    </source>
</evidence>
<comment type="caution">
    <text evidence="4">The sequence shown here is derived from an EMBL/GenBank/DDBJ whole genome shotgun (WGS) entry which is preliminary data.</text>
</comment>
<name>A0A8H5CHT8_9AGAR</name>
<feature type="transmembrane region" description="Helical" evidence="2">
    <location>
        <begin position="215"/>
        <end position="235"/>
    </location>
</feature>
<accession>A0A8H5CHT8</accession>
<evidence type="ECO:0000313" key="4">
    <source>
        <dbReference type="EMBL" id="KAF5341326.1"/>
    </source>
</evidence>
<feature type="region of interest" description="Disordered" evidence="1">
    <location>
        <begin position="286"/>
        <end position="308"/>
    </location>
</feature>
<keyword evidence="5" id="KW-1185">Reference proteome</keyword>
<dbReference type="Pfam" id="PF20152">
    <property type="entry name" value="DUF6534"/>
    <property type="match status" value="1"/>
</dbReference>
<evidence type="ECO:0000256" key="2">
    <source>
        <dbReference type="SAM" id="Phobius"/>
    </source>
</evidence>
<proteinExistence type="predicted"/>
<organism evidence="4 5">
    <name type="scientific">Tetrapyrgos nigripes</name>
    <dbReference type="NCBI Taxonomy" id="182062"/>
    <lineage>
        <taxon>Eukaryota</taxon>
        <taxon>Fungi</taxon>
        <taxon>Dikarya</taxon>
        <taxon>Basidiomycota</taxon>
        <taxon>Agaricomycotina</taxon>
        <taxon>Agaricomycetes</taxon>
        <taxon>Agaricomycetidae</taxon>
        <taxon>Agaricales</taxon>
        <taxon>Marasmiineae</taxon>
        <taxon>Marasmiaceae</taxon>
        <taxon>Tetrapyrgos</taxon>
    </lineage>
</organism>
<evidence type="ECO:0000259" key="3">
    <source>
        <dbReference type="Pfam" id="PF20152"/>
    </source>
</evidence>
<dbReference type="OrthoDB" id="3053610at2759"/>
<reference evidence="4 5" key="1">
    <citation type="journal article" date="2020" name="ISME J.">
        <title>Uncovering the hidden diversity of litter-decomposition mechanisms in mushroom-forming fungi.</title>
        <authorList>
            <person name="Floudas D."/>
            <person name="Bentzer J."/>
            <person name="Ahren D."/>
            <person name="Johansson T."/>
            <person name="Persson P."/>
            <person name="Tunlid A."/>
        </authorList>
    </citation>
    <scope>NUCLEOTIDE SEQUENCE [LARGE SCALE GENOMIC DNA]</scope>
    <source>
        <strain evidence="4 5">CBS 291.85</strain>
    </source>
</reference>
<feature type="transmembrane region" description="Helical" evidence="2">
    <location>
        <begin position="35"/>
        <end position="59"/>
    </location>
</feature>
<dbReference type="EMBL" id="JAACJM010000167">
    <property type="protein sequence ID" value="KAF5341326.1"/>
    <property type="molecule type" value="Genomic_DNA"/>
</dbReference>
<keyword evidence="2" id="KW-0472">Membrane</keyword>